<evidence type="ECO:0000313" key="9">
    <source>
        <dbReference type="EMBL" id="MBK9297252.1"/>
    </source>
</evidence>
<dbReference type="InterPro" id="IPR015421">
    <property type="entry name" value="PyrdxlP-dep_Trfase_major"/>
</dbReference>
<proteinExistence type="inferred from homology"/>
<dbReference type="HAMAP" id="MF_00375">
    <property type="entry name" value="HemL_aminotrans_3"/>
    <property type="match status" value="1"/>
</dbReference>
<dbReference type="PANTHER" id="PTHR43713">
    <property type="entry name" value="GLUTAMATE-1-SEMIALDEHYDE 2,1-AMINOMUTASE"/>
    <property type="match status" value="1"/>
</dbReference>
<accession>A0A936TEN6</accession>
<comment type="catalytic activity">
    <reaction evidence="1 8">
        <text>(S)-4-amino-5-oxopentanoate = 5-aminolevulinate</text>
        <dbReference type="Rhea" id="RHEA:14265"/>
        <dbReference type="ChEBI" id="CHEBI:57501"/>
        <dbReference type="ChEBI" id="CHEBI:356416"/>
        <dbReference type="EC" id="5.4.3.8"/>
    </reaction>
</comment>
<evidence type="ECO:0000256" key="6">
    <source>
        <dbReference type="ARBA" id="ARBA00023235"/>
    </source>
</evidence>
<dbReference type="PANTHER" id="PTHR43713:SF3">
    <property type="entry name" value="GLUTAMATE-1-SEMIALDEHYDE 2,1-AMINOMUTASE 1, CHLOROPLASTIC-RELATED"/>
    <property type="match status" value="1"/>
</dbReference>
<dbReference type="InterPro" id="IPR004639">
    <property type="entry name" value="4pyrrol_synth_GluAld_NH2Trfase"/>
</dbReference>
<dbReference type="InterPro" id="IPR015422">
    <property type="entry name" value="PyrdxlP-dep_Trfase_small"/>
</dbReference>
<evidence type="ECO:0000313" key="10">
    <source>
        <dbReference type="Proteomes" id="UP000727993"/>
    </source>
</evidence>
<dbReference type="GO" id="GO:0030170">
    <property type="term" value="F:pyridoxal phosphate binding"/>
    <property type="evidence" value="ECO:0007669"/>
    <property type="project" value="InterPro"/>
</dbReference>
<comment type="subunit">
    <text evidence="8">Homodimer.</text>
</comment>
<comment type="cofactor">
    <cofactor evidence="2 8">
        <name>pyridoxal 5'-phosphate</name>
        <dbReference type="ChEBI" id="CHEBI:597326"/>
    </cofactor>
</comment>
<keyword evidence="6 8" id="KW-0413">Isomerase</keyword>
<comment type="similarity">
    <text evidence="4 8">Belongs to the class-III pyridoxal-phosphate-dependent aminotransferase family. HemL subfamily.</text>
</comment>
<evidence type="ECO:0000256" key="8">
    <source>
        <dbReference type="HAMAP-Rule" id="MF_00375"/>
    </source>
</evidence>
<dbReference type="GO" id="GO:0008483">
    <property type="term" value="F:transaminase activity"/>
    <property type="evidence" value="ECO:0007669"/>
    <property type="project" value="InterPro"/>
</dbReference>
<dbReference type="Gene3D" id="3.40.640.10">
    <property type="entry name" value="Type I PLP-dependent aspartate aminotransferase-like (Major domain)"/>
    <property type="match status" value="1"/>
</dbReference>
<keyword evidence="8" id="KW-0963">Cytoplasm</keyword>
<gene>
    <name evidence="8" type="primary">hemL</name>
    <name evidence="9" type="ORF">IPN02_10575</name>
</gene>
<dbReference type="Pfam" id="PF00202">
    <property type="entry name" value="Aminotran_3"/>
    <property type="match status" value="1"/>
</dbReference>
<comment type="pathway">
    <text evidence="3">Porphyrin-containing compound metabolism; protoporphyrin-IX biosynthesis; 5-aminolevulinate from L-glutamyl-tRNA(Glu): step 2/2.</text>
</comment>
<feature type="modified residue" description="N6-(pyridoxal phosphate)lysine" evidence="8">
    <location>
        <position position="264"/>
    </location>
</feature>
<dbReference type="SUPFAM" id="SSF53383">
    <property type="entry name" value="PLP-dependent transferases"/>
    <property type="match status" value="1"/>
</dbReference>
<dbReference type="EC" id="5.4.3.8" evidence="8"/>
<dbReference type="GO" id="GO:0006782">
    <property type="term" value="P:protoporphyrinogen IX biosynthetic process"/>
    <property type="evidence" value="ECO:0007669"/>
    <property type="project" value="UniProtKB-UniRule"/>
</dbReference>
<evidence type="ECO:0000256" key="1">
    <source>
        <dbReference type="ARBA" id="ARBA00001579"/>
    </source>
</evidence>
<evidence type="ECO:0000256" key="7">
    <source>
        <dbReference type="ARBA" id="ARBA00023244"/>
    </source>
</evidence>
<dbReference type="Proteomes" id="UP000727993">
    <property type="component" value="Unassembled WGS sequence"/>
</dbReference>
<dbReference type="NCBIfam" id="NF000818">
    <property type="entry name" value="PRK00062.1"/>
    <property type="match status" value="1"/>
</dbReference>
<evidence type="ECO:0000256" key="5">
    <source>
        <dbReference type="ARBA" id="ARBA00022898"/>
    </source>
</evidence>
<organism evidence="9 10">
    <name type="scientific">Candidatus Neomicrothrix subdominans</name>
    <dbReference type="NCBI Taxonomy" id="2954438"/>
    <lineage>
        <taxon>Bacteria</taxon>
        <taxon>Bacillati</taxon>
        <taxon>Actinomycetota</taxon>
        <taxon>Acidimicrobiia</taxon>
        <taxon>Acidimicrobiales</taxon>
        <taxon>Microthrixaceae</taxon>
        <taxon>Candidatus Neomicrothrix</taxon>
    </lineage>
</organism>
<sequence>MTTNHDLFTRGLKVMPGGVNSPVRAFRSVGGTPNFIAEGQGAFVTDIEGTVFLDYVQSYGASILGHAHPVVIAAIENAAKRGTTFGAPTAGEVNLAEALVDRIDGMEQVRLVSSGTEATMSAIRLARGATGRDKIVKFVGNYHGHSDALLASAGSGVIEGLDLGETATPDSAGVTAGAVADTIVVPYNVVPTLDESVAVVIVEPVAANMGLIAPRSGFLEGLRSECDRVGALLLFDEVICGFRLARGGASEFLSVHPDLWCFGKVIGGGLPVGAYGGSTELMAQISPLGPVYQAGTLSGNPLATAAGLAVLDLLTVDAYQQLERTAERLAKGLRRAFADAGVEARVPRVGPLVGLFFGPELPLDFEGARASVSLGRYPQFFHGMLDAGIALAPGPYEVMFPSLAHQDSDIDRTTDVAASVAAAMAAGAR</sequence>
<name>A0A936TEN6_9ACTN</name>
<dbReference type="Gene3D" id="3.90.1150.10">
    <property type="entry name" value="Aspartate Aminotransferase, domain 1"/>
    <property type="match status" value="1"/>
</dbReference>
<keyword evidence="7 8" id="KW-0627">Porphyrin biosynthesis</keyword>
<comment type="caution">
    <text evidence="9">The sequence shown here is derived from an EMBL/GenBank/DDBJ whole genome shotgun (WGS) entry which is preliminary data.</text>
</comment>
<dbReference type="InterPro" id="IPR015424">
    <property type="entry name" value="PyrdxlP-dep_Trfase"/>
</dbReference>
<dbReference type="CDD" id="cd00610">
    <property type="entry name" value="OAT_like"/>
    <property type="match status" value="1"/>
</dbReference>
<dbReference type="GO" id="GO:0042286">
    <property type="term" value="F:glutamate-1-semialdehyde 2,1-aminomutase activity"/>
    <property type="evidence" value="ECO:0007669"/>
    <property type="project" value="UniProtKB-UniRule"/>
</dbReference>
<dbReference type="FunFam" id="3.40.640.10:FF:000021">
    <property type="entry name" value="Glutamate-1-semialdehyde 2,1-aminomutase"/>
    <property type="match status" value="1"/>
</dbReference>
<protein>
    <recommendedName>
        <fullName evidence="8">Glutamate-1-semialdehyde 2,1-aminomutase</fullName>
        <shortName evidence="8">GSA</shortName>
        <ecNumber evidence="8">5.4.3.8</ecNumber>
    </recommendedName>
    <alternativeName>
        <fullName evidence="8">Glutamate-1-semialdehyde aminotransferase</fullName>
        <shortName evidence="8">GSA-AT</shortName>
    </alternativeName>
</protein>
<reference evidence="9 10" key="1">
    <citation type="submission" date="2020-10" db="EMBL/GenBank/DDBJ databases">
        <title>Connecting structure to function with the recovery of over 1000 high-quality activated sludge metagenome-assembled genomes encoding full-length rRNA genes using long-read sequencing.</title>
        <authorList>
            <person name="Singleton C.M."/>
            <person name="Petriglieri F."/>
            <person name="Kristensen J.M."/>
            <person name="Kirkegaard R.H."/>
            <person name="Michaelsen T.Y."/>
            <person name="Andersen M.H."/>
            <person name="Karst S.M."/>
            <person name="Dueholm M.S."/>
            <person name="Nielsen P.H."/>
            <person name="Albertsen M."/>
        </authorList>
    </citation>
    <scope>NUCLEOTIDE SEQUENCE [LARGE SCALE GENOMIC DNA]</scope>
    <source>
        <strain evidence="9">Lyne_18-Q3-R50-59_MAXAC.006</strain>
    </source>
</reference>
<evidence type="ECO:0000256" key="3">
    <source>
        <dbReference type="ARBA" id="ARBA00004819"/>
    </source>
</evidence>
<dbReference type="EMBL" id="JADJZA010000007">
    <property type="protein sequence ID" value="MBK9297252.1"/>
    <property type="molecule type" value="Genomic_DNA"/>
</dbReference>
<dbReference type="GO" id="GO:0005737">
    <property type="term" value="C:cytoplasm"/>
    <property type="evidence" value="ECO:0007669"/>
    <property type="project" value="UniProtKB-SubCell"/>
</dbReference>
<dbReference type="AlphaFoldDB" id="A0A936TEN6"/>
<evidence type="ECO:0000256" key="2">
    <source>
        <dbReference type="ARBA" id="ARBA00001933"/>
    </source>
</evidence>
<dbReference type="InterPro" id="IPR005814">
    <property type="entry name" value="Aminotrans_3"/>
</dbReference>
<comment type="subcellular location">
    <subcellularLocation>
        <location evidence="8">Cytoplasm</location>
    </subcellularLocation>
</comment>
<keyword evidence="5 8" id="KW-0663">Pyridoxal phosphate</keyword>
<evidence type="ECO:0000256" key="4">
    <source>
        <dbReference type="ARBA" id="ARBA00008981"/>
    </source>
</evidence>